<organism evidence="1 2">
    <name type="scientific">Microcoleus anatoxicus PTRS2</name>
    <dbReference type="NCBI Taxonomy" id="2705321"/>
    <lineage>
        <taxon>Bacteria</taxon>
        <taxon>Bacillati</taxon>
        <taxon>Cyanobacteriota</taxon>
        <taxon>Cyanophyceae</taxon>
        <taxon>Oscillatoriophycideae</taxon>
        <taxon>Oscillatoriales</taxon>
        <taxon>Microcoleaceae</taxon>
        <taxon>Microcoleus</taxon>
        <taxon>Microcoleus anatoxicus</taxon>
    </lineage>
</organism>
<proteinExistence type="predicted"/>
<dbReference type="RefSeq" id="WP_340526241.1">
    <property type="nucleotide sequence ID" value="NZ_JBBLXS010000312.1"/>
</dbReference>
<evidence type="ECO:0000313" key="1">
    <source>
        <dbReference type="EMBL" id="MEK0187163.1"/>
    </source>
</evidence>
<gene>
    <name evidence="1" type="ORF">WMG39_20255</name>
</gene>
<accession>A0ABU8YSI3</accession>
<sequence length="109" mass="12756">MTTQFFCPYLDSEVELTEERELHIVETHPDLLPSYQERIAKTLADPDQVRCDLRFGNTLLFSQQYGKGRKGRYVVVAVVNDTEPTERYWIVTAYLTKNVTQGEIIWQKN</sequence>
<comment type="caution">
    <text evidence="1">The sequence shown here is derived from an EMBL/GenBank/DDBJ whole genome shotgun (WGS) entry which is preliminary data.</text>
</comment>
<evidence type="ECO:0008006" key="3">
    <source>
        <dbReference type="Google" id="ProtNLM"/>
    </source>
</evidence>
<protein>
    <recommendedName>
        <fullName evidence="3">Phage-Barnase-EndoU-ColicinE5/D-RelE like nuclease 2 domain-containing protein</fullName>
    </recommendedName>
</protein>
<dbReference type="Proteomes" id="UP001384579">
    <property type="component" value="Unassembled WGS sequence"/>
</dbReference>
<evidence type="ECO:0000313" key="2">
    <source>
        <dbReference type="Proteomes" id="UP001384579"/>
    </source>
</evidence>
<dbReference type="EMBL" id="JBBLXS010000312">
    <property type="protein sequence ID" value="MEK0187163.1"/>
    <property type="molecule type" value="Genomic_DNA"/>
</dbReference>
<name>A0ABU8YSI3_9CYAN</name>
<reference evidence="1 2" key="1">
    <citation type="journal article" date="2020" name="Harmful Algae">
        <title>Molecular and morphological characterization of a novel dihydroanatoxin-a producing Microcoleus species (cyanobacteria) from the Russian River, California, USA.</title>
        <authorList>
            <person name="Conklin K.Y."/>
            <person name="Stancheva R."/>
            <person name="Otten T.G."/>
            <person name="Fadness R."/>
            <person name="Boyer G.L."/>
            <person name="Read B."/>
            <person name="Zhang X."/>
            <person name="Sheath R.G."/>
        </authorList>
    </citation>
    <scope>NUCLEOTIDE SEQUENCE [LARGE SCALE GENOMIC DNA]</scope>
    <source>
        <strain evidence="1 2">PTRS2</strain>
    </source>
</reference>
<keyword evidence="2" id="KW-1185">Reference proteome</keyword>